<dbReference type="RefSeq" id="XP_014171187.1">
    <property type="nucleotide sequence ID" value="XM_014315712.1"/>
</dbReference>
<sequence>MKHSVISPAILYWGTPVVVISSLNEDGSSNLAPMSSAWWLGHSCMLGLDSESKTTGNILRTGQCVLNLVDHTQAPVINRLAGTTGTDPVSASKRSRDYRFVYDKWAVANLT</sequence>
<dbReference type="eggNOG" id="ENOG502S0US">
    <property type="taxonomic scope" value="Eukaryota"/>
</dbReference>
<evidence type="ECO:0000259" key="4">
    <source>
        <dbReference type="Pfam" id="PF01613"/>
    </source>
</evidence>
<dbReference type="GeneID" id="25981797"/>
<evidence type="ECO:0000313" key="5">
    <source>
        <dbReference type="EMBL" id="EFX01705.1"/>
    </source>
</evidence>
<accession>F0XKG4</accession>
<dbReference type="STRING" id="655863.F0XKG4"/>
<name>F0XKG4_GROCL</name>
<comment type="similarity">
    <text evidence="3">Belongs to the flavoredoxin family.</text>
</comment>
<dbReference type="SUPFAM" id="SSF50475">
    <property type="entry name" value="FMN-binding split barrel"/>
    <property type="match status" value="1"/>
</dbReference>
<dbReference type="Pfam" id="PF01613">
    <property type="entry name" value="Flavin_Reduct"/>
    <property type="match status" value="1"/>
</dbReference>
<dbReference type="AlphaFoldDB" id="F0XKG4"/>
<gene>
    <name evidence="5" type="ORF">CMQ_8171</name>
</gene>
<dbReference type="InterPro" id="IPR002563">
    <property type="entry name" value="Flavin_Rdtase-like_dom"/>
</dbReference>
<dbReference type="Gene3D" id="2.30.110.10">
    <property type="entry name" value="Electron Transport, Fmn-binding Protein, Chain A"/>
    <property type="match status" value="1"/>
</dbReference>
<proteinExistence type="inferred from homology"/>
<evidence type="ECO:0000256" key="3">
    <source>
        <dbReference type="ARBA" id="ARBA00038054"/>
    </source>
</evidence>
<dbReference type="PANTHER" id="PTHR43567:SF1">
    <property type="entry name" value="FLAVOREDOXIN"/>
    <property type="match status" value="1"/>
</dbReference>
<keyword evidence="6" id="KW-1185">Reference proteome</keyword>
<dbReference type="GO" id="GO:0010181">
    <property type="term" value="F:FMN binding"/>
    <property type="evidence" value="ECO:0007669"/>
    <property type="project" value="InterPro"/>
</dbReference>
<keyword evidence="2" id="KW-0285">Flavoprotein</keyword>
<dbReference type="Proteomes" id="UP000007796">
    <property type="component" value="Unassembled WGS sequence"/>
</dbReference>
<evidence type="ECO:0000256" key="1">
    <source>
        <dbReference type="ARBA" id="ARBA00001917"/>
    </source>
</evidence>
<protein>
    <recommendedName>
        <fullName evidence="4">Flavin reductase like domain-containing protein</fullName>
    </recommendedName>
</protein>
<evidence type="ECO:0000313" key="6">
    <source>
        <dbReference type="Proteomes" id="UP000007796"/>
    </source>
</evidence>
<dbReference type="InParanoid" id="F0XKG4"/>
<dbReference type="PANTHER" id="PTHR43567">
    <property type="entry name" value="FLAVOREDOXIN-RELATED-RELATED"/>
    <property type="match status" value="1"/>
</dbReference>
<dbReference type="OrthoDB" id="10250990at2759"/>
<dbReference type="InterPro" id="IPR052174">
    <property type="entry name" value="Flavoredoxin"/>
</dbReference>
<comment type="cofactor">
    <cofactor evidence="1">
        <name>FMN</name>
        <dbReference type="ChEBI" id="CHEBI:58210"/>
    </cofactor>
</comment>
<reference evidence="5 6" key="1">
    <citation type="journal article" date="2011" name="Proc. Natl. Acad. Sci. U.S.A.">
        <title>Genome and transcriptome analyses of the mountain pine beetle-fungal symbiont Grosmannia clavigera, a lodgepole pine pathogen.</title>
        <authorList>
            <person name="DiGuistini S."/>
            <person name="Wang Y."/>
            <person name="Liao N.Y."/>
            <person name="Taylor G."/>
            <person name="Tanguay P."/>
            <person name="Feau N."/>
            <person name="Henrissat B."/>
            <person name="Chan S.K."/>
            <person name="Hesse-Orce U."/>
            <person name="Alamouti S.M."/>
            <person name="Tsui C.K.M."/>
            <person name="Docking R.T."/>
            <person name="Levasseur A."/>
            <person name="Haridas S."/>
            <person name="Robertson G."/>
            <person name="Birol I."/>
            <person name="Holt R.A."/>
            <person name="Marra M.A."/>
            <person name="Hamelin R.C."/>
            <person name="Hirst M."/>
            <person name="Jones S.J.M."/>
            <person name="Bohlmann J."/>
            <person name="Breuil C."/>
        </authorList>
    </citation>
    <scope>NUCLEOTIDE SEQUENCE [LARGE SCALE GENOMIC DNA]</scope>
    <source>
        <strain evidence="6">kw1407 / UAMH 11150</strain>
    </source>
</reference>
<evidence type="ECO:0000256" key="2">
    <source>
        <dbReference type="ARBA" id="ARBA00022630"/>
    </source>
</evidence>
<organism evidence="6">
    <name type="scientific">Grosmannia clavigera (strain kw1407 / UAMH 11150)</name>
    <name type="common">Blue stain fungus</name>
    <name type="synonym">Graphiocladiella clavigera</name>
    <dbReference type="NCBI Taxonomy" id="655863"/>
    <lineage>
        <taxon>Eukaryota</taxon>
        <taxon>Fungi</taxon>
        <taxon>Dikarya</taxon>
        <taxon>Ascomycota</taxon>
        <taxon>Pezizomycotina</taxon>
        <taxon>Sordariomycetes</taxon>
        <taxon>Sordariomycetidae</taxon>
        <taxon>Ophiostomatales</taxon>
        <taxon>Ophiostomataceae</taxon>
        <taxon>Leptographium</taxon>
    </lineage>
</organism>
<dbReference type="InterPro" id="IPR012349">
    <property type="entry name" value="Split_barrel_FMN-bd"/>
</dbReference>
<dbReference type="HOGENOM" id="CLU_075333_2_0_1"/>
<feature type="domain" description="Flavin reductase like" evidence="4">
    <location>
        <begin position="15"/>
        <end position="93"/>
    </location>
</feature>
<dbReference type="EMBL" id="GL629788">
    <property type="protein sequence ID" value="EFX01705.1"/>
    <property type="molecule type" value="Genomic_DNA"/>
</dbReference>